<dbReference type="Proteomes" id="UP000314294">
    <property type="component" value="Unassembled WGS sequence"/>
</dbReference>
<dbReference type="AlphaFoldDB" id="A0A4Z2EC81"/>
<sequence>MLMMLASRMPMEDEGNDAVRAGWKLPGSPRGGGTRAREHSSRRAVPCDDDSEEKEEEEEGERGRGAFSRS</sequence>
<feature type="compositionally biased region" description="Acidic residues" evidence="1">
    <location>
        <begin position="47"/>
        <end position="60"/>
    </location>
</feature>
<evidence type="ECO:0000313" key="2">
    <source>
        <dbReference type="EMBL" id="TNN25912.1"/>
    </source>
</evidence>
<organism evidence="2 3">
    <name type="scientific">Liparis tanakae</name>
    <name type="common">Tanaka's snailfish</name>
    <dbReference type="NCBI Taxonomy" id="230148"/>
    <lineage>
        <taxon>Eukaryota</taxon>
        <taxon>Metazoa</taxon>
        <taxon>Chordata</taxon>
        <taxon>Craniata</taxon>
        <taxon>Vertebrata</taxon>
        <taxon>Euteleostomi</taxon>
        <taxon>Actinopterygii</taxon>
        <taxon>Neopterygii</taxon>
        <taxon>Teleostei</taxon>
        <taxon>Neoteleostei</taxon>
        <taxon>Acanthomorphata</taxon>
        <taxon>Eupercaria</taxon>
        <taxon>Perciformes</taxon>
        <taxon>Cottioidei</taxon>
        <taxon>Cottales</taxon>
        <taxon>Liparidae</taxon>
        <taxon>Liparis</taxon>
    </lineage>
</organism>
<evidence type="ECO:0000256" key="1">
    <source>
        <dbReference type="SAM" id="MobiDB-lite"/>
    </source>
</evidence>
<evidence type="ECO:0000313" key="3">
    <source>
        <dbReference type="Proteomes" id="UP000314294"/>
    </source>
</evidence>
<keyword evidence="3" id="KW-1185">Reference proteome</keyword>
<reference evidence="2 3" key="1">
    <citation type="submission" date="2019-03" db="EMBL/GenBank/DDBJ databases">
        <title>First draft genome of Liparis tanakae, snailfish: a comprehensive survey of snailfish specific genes.</title>
        <authorList>
            <person name="Kim W."/>
            <person name="Song I."/>
            <person name="Jeong J.-H."/>
            <person name="Kim D."/>
            <person name="Kim S."/>
            <person name="Ryu S."/>
            <person name="Song J.Y."/>
            <person name="Lee S.K."/>
        </authorList>
    </citation>
    <scope>NUCLEOTIDE SEQUENCE [LARGE SCALE GENOMIC DNA]</scope>
    <source>
        <tissue evidence="2">Muscle</tissue>
    </source>
</reference>
<name>A0A4Z2EC81_9TELE</name>
<feature type="region of interest" description="Disordered" evidence="1">
    <location>
        <begin position="1"/>
        <end position="70"/>
    </location>
</feature>
<accession>A0A4Z2EC81</accession>
<comment type="caution">
    <text evidence="2">The sequence shown here is derived from an EMBL/GenBank/DDBJ whole genome shotgun (WGS) entry which is preliminary data.</text>
</comment>
<gene>
    <name evidence="2" type="ORF">EYF80_063952</name>
</gene>
<dbReference type="EMBL" id="SRLO01011367">
    <property type="protein sequence ID" value="TNN25912.1"/>
    <property type="molecule type" value="Genomic_DNA"/>
</dbReference>
<proteinExistence type="predicted"/>
<protein>
    <submittedName>
        <fullName evidence="2">Uncharacterized protein</fullName>
    </submittedName>
</protein>